<proteinExistence type="predicted"/>
<reference evidence="3" key="1">
    <citation type="submission" date="2016-11" db="EMBL/GenBank/DDBJ databases">
        <authorList>
            <person name="Varghese N."/>
            <person name="Submissions S."/>
        </authorList>
    </citation>
    <scope>NUCLEOTIDE SEQUENCE [LARGE SCALE GENOMIC DNA]</scope>
    <source>
        <strain evidence="3">DSM 24724</strain>
    </source>
</reference>
<dbReference type="STRING" id="946677.SAMN05444484_102670"/>
<evidence type="ECO:0000256" key="1">
    <source>
        <dbReference type="SAM" id="Coils"/>
    </source>
</evidence>
<dbReference type="AlphaFoldDB" id="A0A1M7DPU7"/>
<gene>
    <name evidence="2" type="ORF">SAMN05444484_102670</name>
</gene>
<keyword evidence="3" id="KW-1185">Reference proteome</keyword>
<evidence type="ECO:0000313" key="2">
    <source>
        <dbReference type="EMBL" id="SHL81502.1"/>
    </source>
</evidence>
<sequence>MKHWSEFLDQKTHAIKRMGKLANSLTFEVQSKELELQNAKLNLERFENQICNKIAENYSSECEFESAIQGAKNRANLWNNEPTNTHKPHTVKNY</sequence>
<dbReference type="RefSeq" id="WP_068842107.1">
    <property type="nucleotide sequence ID" value="NZ_FRBT01000002.1"/>
</dbReference>
<name>A0A1M7DPU7_9FLAO</name>
<dbReference type="OrthoDB" id="1367200at2"/>
<evidence type="ECO:0000313" key="3">
    <source>
        <dbReference type="Proteomes" id="UP000184028"/>
    </source>
</evidence>
<keyword evidence="1" id="KW-0175">Coiled coil</keyword>
<protein>
    <submittedName>
        <fullName evidence="2">Uncharacterized protein</fullName>
    </submittedName>
</protein>
<accession>A0A1M7DPU7</accession>
<dbReference type="EMBL" id="FRBT01000002">
    <property type="protein sequence ID" value="SHL81502.1"/>
    <property type="molecule type" value="Genomic_DNA"/>
</dbReference>
<organism evidence="2 3">
    <name type="scientific">Flavobacterium chilense</name>
    <dbReference type="NCBI Taxonomy" id="946677"/>
    <lineage>
        <taxon>Bacteria</taxon>
        <taxon>Pseudomonadati</taxon>
        <taxon>Bacteroidota</taxon>
        <taxon>Flavobacteriia</taxon>
        <taxon>Flavobacteriales</taxon>
        <taxon>Flavobacteriaceae</taxon>
        <taxon>Flavobacterium</taxon>
    </lineage>
</organism>
<feature type="coiled-coil region" evidence="1">
    <location>
        <begin position="22"/>
        <end position="49"/>
    </location>
</feature>
<dbReference type="Proteomes" id="UP000184028">
    <property type="component" value="Unassembled WGS sequence"/>
</dbReference>